<evidence type="ECO:0000259" key="7">
    <source>
        <dbReference type="Pfam" id="PF20637"/>
    </source>
</evidence>
<keyword evidence="4 5" id="KW-0072">Autophagy</keyword>
<keyword evidence="2 5" id="KW-1017">Isopeptide bond</keyword>
<comment type="function">
    <text evidence="5">Involved in cytoplasm to vacuole transport (Cvt) and autophagic vesicle formation.</text>
</comment>
<evidence type="ECO:0000313" key="12">
    <source>
        <dbReference type="Proteomes" id="UP000320475"/>
    </source>
</evidence>
<evidence type="ECO:0000259" key="6">
    <source>
        <dbReference type="Pfam" id="PF04106"/>
    </source>
</evidence>
<dbReference type="InterPro" id="IPR048318">
    <property type="entry name" value="ATG5_UblB"/>
</dbReference>
<dbReference type="EMBL" id="QEAM01000410">
    <property type="protein sequence ID" value="TPX40135.1"/>
    <property type="molecule type" value="Genomic_DNA"/>
</dbReference>
<dbReference type="Gene3D" id="3.10.20.90">
    <property type="entry name" value="Phosphatidylinositol 3-kinase Catalytic Subunit, Chain A, domain 1"/>
    <property type="match status" value="1"/>
</dbReference>
<comment type="subcellular location">
    <subcellularLocation>
        <location evidence="5">Preautophagosomal structure membrane</location>
        <topology evidence="5">Peripheral membrane protein</topology>
    </subcellularLocation>
</comment>
<evidence type="ECO:0000256" key="4">
    <source>
        <dbReference type="ARBA" id="ARBA00023006"/>
    </source>
</evidence>
<dbReference type="GO" id="GO:0034274">
    <property type="term" value="C:Atg12-Atg5-Atg16 complex"/>
    <property type="evidence" value="ECO:0007669"/>
    <property type="project" value="TreeGrafter"/>
</dbReference>
<feature type="domain" description="Autophagy protein ATG5 UblA" evidence="8">
    <location>
        <begin position="11"/>
        <end position="118"/>
    </location>
</feature>
<evidence type="ECO:0000313" key="9">
    <source>
        <dbReference type="EMBL" id="TPX33535.1"/>
    </source>
</evidence>
<comment type="caution">
    <text evidence="9">The sequence shown here is derived from an EMBL/GenBank/DDBJ whole genome shotgun (WGS) entry which is preliminary data.</text>
</comment>
<evidence type="ECO:0000313" key="11">
    <source>
        <dbReference type="Proteomes" id="UP000317494"/>
    </source>
</evidence>
<dbReference type="PANTHER" id="PTHR13040:SF2">
    <property type="entry name" value="AUTOPHAGY PROTEIN 5"/>
    <property type="match status" value="1"/>
</dbReference>
<reference evidence="11 12" key="1">
    <citation type="journal article" date="2019" name="Sci. Rep.">
        <title>Comparative genomics of chytrid fungi reveal insights into the obligate biotrophic and pathogenic lifestyle of Synchytrium endobioticum.</title>
        <authorList>
            <person name="van de Vossenberg B.T.L.H."/>
            <person name="Warris S."/>
            <person name="Nguyen H.D.T."/>
            <person name="van Gent-Pelzer M.P.E."/>
            <person name="Joly D.L."/>
            <person name="van de Geest H.C."/>
            <person name="Bonants P.J.M."/>
            <person name="Smith D.S."/>
            <person name="Levesque C.A."/>
            <person name="van der Lee T.A.J."/>
        </authorList>
    </citation>
    <scope>NUCLEOTIDE SEQUENCE [LARGE SCALE GENOMIC DNA]</scope>
    <source>
        <strain evidence="10 12">LEV6574</strain>
        <strain evidence="9 11">MB42</strain>
    </source>
</reference>
<dbReference type="AlphaFoldDB" id="A0A507C7R8"/>
<keyword evidence="3 5" id="KW-0832">Ubl conjugation</keyword>
<dbReference type="PANTHER" id="PTHR13040">
    <property type="entry name" value="AUTOPHAGY PROTEIN 5"/>
    <property type="match status" value="1"/>
</dbReference>
<gene>
    <name evidence="10" type="ORF">SeLEV6574_g06767</name>
    <name evidence="9" type="ORF">SeMB42_g07464</name>
</gene>
<organism evidence="9 11">
    <name type="scientific">Synchytrium endobioticum</name>
    <dbReference type="NCBI Taxonomy" id="286115"/>
    <lineage>
        <taxon>Eukaryota</taxon>
        <taxon>Fungi</taxon>
        <taxon>Fungi incertae sedis</taxon>
        <taxon>Chytridiomycota</taxon>
        <taxon>Chytridiomycota incertae sedis</taxon>
        <taxon>Chytridiomycetes</taxon>
        <taxon>Synchytriales</taxon>
        <taxon>Synchytriaceae</taxon>
        <taxon>Synchytrium</taxon>
    </lineage>
</organism>
<dbReference type="Gene3D" id="3.10.20.620">
    <property type="match status" value="1"/>
</dbReference>
<accession>A0A507C7R8</accession>
<evidence type="ECO:0000256" key="1">
    <source>
        <dbReference type="ARBA" id="ARBA00006910"/>
    </source>
</evidence>
<keyword evidence="5" id="KW-0813">Transport</keyword>
<dbReference type="GO" id="GO:0061908">
    <property type="term" value="C:phagophore"/>
    <property type="evidence" value="ECO:0007669"/>
    <property type="project" value="TreeGrafter"/>
</dbReference>
<dbReference type="VEuPathDB" id="FungiDB:SeMB42_g07464"/>
<dbReference type="GO" id="GO:0000422">
    <property type="term" value="P:autophagy of mitochondrion"/>
    <property type="evidence" value="ECO:0007669"/>
    <property type="project" value="TreeGrafter"/>
</dbReference>
<dbReference type="GO" id="GO:0005776">
    <property type="term" value="C:autophagosome"/>
    <property type="evidence" value="ECO:0007669"/>
    <property type="project" value="TreeGrafter"/>
</dbReference>
<dbReference type="Proteomes" id="UP000317494">
    <property type="component" value="Unassembled WGS sequence"/>
</dbReference>
<dbReference type="InterPro" id="IPR042527">
    <property type="entry name" value="Atg5_UblA_dom_sf"/>
</dbReference>
<comment type="similarity">
    <text evidence="1 5">Belongs to the ATG5 family.</text>
</comment>
<comment type="subunit">
    <text evidence="5">Conjugated with ATG12.</text>
</comment>
<dbReference type="Pfam" id="PF20637">
    <property type="entry name" value="ATG5_HBR"/>
    <property type="match status" value="1"/>
</dbReference>
<evidence type="ECO:0000259" key="8">
    <source>
        <dbReference type="Pfam" id="PF20638"/>
    </source>
</evidence>
<evidence type="ECO:0000256" key="5">
    <source>
        <dbReference type="RuleBase" id="RU361202"/>
    </source>
</evidence>
<evidence type="ECO:0000313" key="10">
    <source>
        <dbReference type="EMBL" id="TPX40135.1"/>
    </source>
</evidence>
<dbReference type="InterPro" id="IPR042526">
    <property type="entry name" value="Atg5_HR"/>
</dbReference>
<dbReference type="STRING" id="286115.A0A507C7R8"/>
<dbReference type="GO" id="GO:0019776">
    <property type="term" value="F:Atg8-family ligase activity"/>
    <property type="evidence" value="ECO:0007669"/>
    <property type="project" value="TreeGrafter"/>
</dbReference>
<dbReference type="EMBL" id="QEAN01000532">
    <property type="protein sequence ID" value="TPX33535.1"/>
    <property type="molecule type" value="Genomic_DNA"/>
</dbReference>
<dbReference type="InterPro" id="IPR007239">
    <property type="entry name" value="Atg5"/>
</dbReference>
<evidence type="ECO:0000256" key="3">
    <source>
        <dbReference type="ARBA" id="ARBA00022843"/>
    </source>
</evidence>
<dbReference type="GO" id="GO:0044233">
    <property type="term" value="C:mitochondria-associated endoplasmic reticulum membrane contact site"/>
    <property type="evidence" value="ECO:0007669"/>
    <property type="project" value="TreeGrafter"/>
</dbReference>
<dbReference type="InterPro" id="IPR048940">
    <property type="entry name" value="ATG5_HBR"/>
</dbReference>
<protein>
    <recommendedName>
        <fullName evidence="5">Autophagy protein 5</fullName>
    </recommendedName>
</protein>
<dbReference type="OrthoDB" id="272162at2759"/>
<dbReference type="GO" id="GO:0034727">
    <property type="term" value="P:piecemeal microautophagy of the nucleus"/>
    <property type="evidence" value="ECO:0007669"/>
    <property type="project" value="TreeGrafter"/>
</dbReference>
<dbReference type="Pfam" id="PF20638">
    <property type="entry name" value="ATG5_UblA"/>
    <property type="match status" value="1"/>
</dbReference>
<evidence type="ECO:0000256" key="2">
    <source>
        <dbReference type="ARBA" id="ARBA00022499"/>
    </source>
</evidence>
<dbReference type="GO" id="GO:0034045">
    <property type="term" value="C:phagophore assembly site membrane"/>
    <property type="evidence" value="ECO:0007669"/>
    <property type="project" value="UniProtKB-SubCell"/>
</dbReference>
<feature type="domain" description="Autophagy protein ATG5 UblB" evidence="6">
    <location>
        <begin position="201"/>
        <end position="282"/>
    </location>
</feature>
<keyword evidence="11" id="KW-1185">Reference proteome</keyword>
<dbReference type="Proteomes" id="UP000320475">
    <property type="component" value="Unassembled WGS sequence"/>
</dbReference>
<feature type="domain" description="Autophagy protein ATG5 alpha-helical bundle region" evidence="7">
    <location>
        <begin position="136"/>
        <end position="192"/>
    </location>
</feature>
<sequence length="286" mass="33066">MDIDKQVTEAIWRGKIALTFVAFADDIKTMLGRQSQSPSSGVIDPLHLLAPRCAYLPLLTAELLKYFSEVADLPLIADDAEVWYEYDGIPLKWHYPIGLLFDLYNQTKQLPWPITTHFSRFPNDKLMRLPSSPTVDTPHDFFMSLIKEADFIRNGSIKKVMSLSKVDQFCLWEGLCFNDYEKFWSVNSRLVTNDGVIPKALPLRVYMPDRPVIQELVVPLDQHQKSRTLEEVLHDILRNELETLDFQRMDVLLHGIKIPPETSISYLSINLSYPDNFLHFVIFLHS</sequence>
<proteinExistence type="inferred from homology"/>
<dbReference type="Gene3D" id="1.10.246.190">
    <property type="entry name" value="Autophagy protein Apg5, helix rich domain"/>
    <property type="match status" value="1"/>
</dbReference>
<dbReference type="InterPro" id="IPR048939">
    <property type="entry name" value="ATG5_UblA"/>
</dbReference>
<dbReference type="GO" id="GO:0006995">
    <property type="term" value="P:cellular response to nitrogen starvation"/>
    <property type="evidence" value="ECO:0007669"/>
    <property type="project" value="TreeGrafter"/>
</dbReference>
<dbReference type="Pfam" id="PF04106">
    <property type="entry name" value="ATG5_UblB"/>
    <property type="match status" value="1"/>
</dbReference>
<name>A0A507C7R8_9FUNG</name>
<keyword evidence="5" id="KW-0472">Membrane</keyword>